<dbReference type="SUPFAM" id="SSF46966">
    <property type="entry name" value="Spectrin repeat"/>
    <property type="match status" value="2"/>
</dbReference>
<dbReference type="GO" id="GO:0005737">
    <property type="term" value="C:cytoplasm"/>
    <property type="evidence" value="ECO:0007669"/>
    <property type="project" value="TreeGrafter"/>
</dbReference>
<dbReference type="Gene3D" id="1.20.58.60">
    <property type="match status" value="1"/>
</dbReference>
<dbReference type="AlphaFoldDB" id="A0AAN9A984"/>
<dbReference type="CDD" id="cd00176">
    <property type="entry name" value="SPEC"/>
    <property type="match status" value="1"/>
</dbReference>
<dbReference type="InterPro" id="IPR002017">
    <property type="entry name" value="Spectrin_repeat"/>
</dbReference>
<dbReference type="GO" id="GO:0016020">
    <property type="term" value="C:membrane"/>
    <property type="evidence" value="ECO:0007669"/>
    <property type="project" value="TreeGrafter"/>
</dbReference>
<evidence type="ECO:0000313" key="3">
    <source>
        <dbReference type="Proteomes" id="UP001381693"/>
    </source>
</evidence>
<dbReference type="GO" id="GO:0045104">
    <property type="term" value="P:intermediate filament cytoskeleton organization"/>
    <property type="evidence" value="ECO:0007669"/>
    <property type="project" value="InterPro"/>
</dbReference>
<dbReference type="GO" id="GO:0031122">
    <property type="term" value="P:cytoplasmic microtubule organization"/>
    <property type="evidence" value="ECO:0007669"/>
    <property type="project" value="TreeGrafter"/>
</dbReference>
<dbReference type="SMART" id="SM00150">
    <property type="entry name" value="SPEC"/>
    <property type="match status" value="2"/>
</dbReference>
<dbReference type="InterPro" id="IPR043197">
    <property type="entry name" value="Plakin"/>
</dbReference>
<protein>
    <submittedName>
        <fullName evidence="2">Uncharacterized protein</fullName>
    </submittedName>
</protein>
<dbReference type="GO" id="GO:0005198">
    <property type="term" value="F:structural molecule activity"/>
    <property type="evidence" value="ECO:0007669"/>
    <property type="project" value="TreeGrafter"/>
</dbReference>
<keyword evidence="3" id="KW-1185">Reference proteome</keyword>
<gene>
    <name evidence="2" type="ORF">SK128_023203</name>
</gene>
<dbReference type="Proteomes" id="UP001381693">
    <property type="component" value="Unassembled WGS sequence"/>
</dbReference>
<evidence type="ECO:0000313" key="2">
    <source>
        <dbReference type="EMBL" id="KAK7085716.1"/>
    </source>
</evidence>
<dbReference type="GO" id="GO:0005882">
    <property type="term" value="C:intermediate filament"/>
    <property type="evidence" value="ECO:0007669"/>
    <property type="project" value="TreeGrafter"/>
</dbReference>
<name>A0AAN9A984_HALRR</name>
<reference evidence="2 3" key="1">
    <citation type="submission" date="2023-11" db="EMBL/GenBank/DDBJ databases">
        <title>Halocaridina rubra genome assembly.</title>
        <authorList>
            <person name="Smith C."/>
        </authorList>
    </citation>
    <scope>NUCLEOTIDE SEQUENCE [LARGE SCALE GENOMIC DNA]</scope>
    <source>
        <strain evidence="2">EP-1</strain>
        <tissue evidence="2">Whole</tissue>
    </source>
</reference>
<accession>A0AAN9A984</accession>
<sequence length="463" mass="54368">MEIKFIIIIAFSCVTPRTDVLPHHIPKPFLVYPPPAWQRHLQQPSPNKILISPQQPKPGTVLVEQCNSLKEYLDMMEKVLIQRCLASIPRDLDLLEQLVIEHKQFENDLSSHELEVESIQKNYQNLTRRTPAIQRTVESITQQWDRIWQLSHVYIERMKCVEIVVTGIEEGTQVVSEVELKLAEHQDLPDELEDLERVHQELLDIQQIVQDHQILIDRLLEECRNVRTLVVKSRPSQKIHPDVDKLEEDVRKLRMRWENTCSQIVERLRSCEAACDLLMKYRNGHDIEKAELNNLENGLRSQKIEDLGPSEAELELERLRSMYMKIIEKKTSIEHVNTLGGRFIREAKIYDLRLAQYKASLEEVHPSLDASLSKRPRIQSGQENVAVQLDAMNSQYQFIADETYDRIAKIYNRFQHEKNFSGVDREIHPSPYFKHAPTSTHPHYPKKNGPRYWSWGFWSLLKF</sequence>
<keyword evidence="1" id="KW-0175">Coiled coil</keyword>
<dbReference type="EMBL" id="JAXCGZ010000636">
    <property type="protein sequence ID" value="KAK7085716.1"/>
    <property type="molecule type" value="Genomic_DNA"/>
</dbReference>
<proteinExistence type="predicted"/>
<dbReference type="PANTHER" id="PTHR23169:SF23">
    <property type="entry name" value="SHORT STOP, ISOFORM H"/>
    <property type="match status" value="1"/>
</dbReference>
<organism evidence="2 3">
    <name type="scientific">Halocaridina rubra</name>
    <name type="common">Hawaiian red shrimp</name>
    <dbReference type="NCBI Taxonomy" id="373956"/>
    <lineage>
        <taxon>Eukaryota</taxon>
        <taxon>Metazoa</taxon>
        <taxon>Ecdysozoa</taxon>
        <taxon>Arthropoda</taxon>
        <taxon>Crustacea</taxon>
        <taxon>Multicrustacea</taxon>
        <taxon>Malacostraca</taxon>
        <taxon>Eumalacostraca</taxon>
        <taxon>Eucarida</taxon>
        <taxon>Decapoda</taxon>
        <taxon>Pleocyemata</taxon>
        <taxon>Caridea</taxon>
        <taxon>Atyoidea</taxon>
        <taxon>Atyidae</taxon>
        <taxon>Halocaridina</taxon>
    </lineage>
</organism>
<comment type="caution">
    <text evidence="2">The sequence shown here is derived from an EMBL/GenBank/DDBJ whole genome shotgun (WGS) entry which is preliminary data.</text>
</comment>
<dbReference type="PANTHER" id="PTHR23169">
    <property type="entry name" value="ENVOPLAKIN"/>
    <property type="match status" value="1"/>
</dbReference>
<evidence type="ECO:0000256" key="1">
    <source>
        <dbReference type="SAM" id="Coils"/>
    </source>
</evidence>
<feature type="coiled-coil region" evidence="1">
    <location>
        <begin position="95"/>
        <end position="129"/>
    </location>
</feature>
<dbReference type="GO" id="GO:0030056">
    <property type="term" value="C:hemidesmosome"/>
    <property type="evidence" value="ECO:0007669"/>
    <property type="project" value="TreeGrafter"/>
</dbReference>
<dbReference type="Pfam" id="PF00435">
    <property type="entry name" value="Spectrin"/>
    <property type="match status" value="1"/>
</dbReference>
<dbReference type="InterPro" id="IPR018159">
    <property type="entry name" value="Spectrin/alpha-actinin"/>
</dbReference>
<dbReference type="GO" id="GO:0042060">
    <property type="term" value="P:wound healing"/>
    <property type="evidence" value="ECO:0007669"/>
    <property type="project" value="TreeGrafter"/>
</dbReference>